<dbReference type="EMBL" id="JAJJHW010002585">
    <property type="protein sequence ID" value="KAH8371170.1"/>
    <property type="molecule type" value="Genomic_DNA"/>
</dbReference>
<comment type="caution">
    <text evidence="2">The sequence shown here is derived from an EMBL/GenBank/DDBJ whole genome shotgun (WGS) entry which is preliminary data.</text>
</comment>
<dbReference type="Proteomes" id="UP001200034">
    <property type="component" value="Unassembled WGS sequence"/>
</dbReference>
<reference evidence="2" key="1">
    <citation type="journal article" date="2021" name="Mol. Ecol. Resour.">
        <title>Phylogenomic analyses of the genus Drosophila reveals genomic signals of climate adaptation.</title>
        <authorList>
            <person name="Li F."/>
            <person name="Rane R.V."/>
            <person name="Luria V."/>
            <person name="Xiong Z."/>
            <person name="Chen J."/>
            <person name="Li Z."/>
            <person name="Catullo R.A."/>
            <person name="Griffin P.C."/>
            <person name="Schiffer M."/>
            <person name="Pearce S."/>
            <person name="Lee S.F."/>
            <person name="McElroy K."/>
            <person name="Stocker A."/>
            <person name="Shirriffs J."/>
            <person name="Cockerell F."/>
            <person name="Coppin C."/>
            <person name="Sgro C.M."/>
            <person name="Karger A."/>
            <person name="Cain J.W."/>
            <person name="Weber J.A."/>
            <person name="Santpere G."/>
            <person name="Kirschner M.W."/>
            <person name="Hoffmann A.A."/>
            <person name="Oakeshott J.G."/>
            <person name="Zhang G."/>
        </authorList>
    </citation>
    <scope>NUCLEOTIDE SEQUENCE</scope>
    <source>
        <strain evidence="2">BGI-SZ-2011g</strain>
    </source>
</reference>
<feature type="region of interest" description="Disordered" evidence="1">
    <location>
        <begin position="253"/>
        <end position="275"/>
    </location>
</feature>
<proteinExistence type="predicted"/>
<gene>
    <name evidence="2" type="ORF">KR093_006360</name>
</gene>
<feature type="non-terminal residue" evidence="2">
    <location>
        <position position="1"/>
    </location>
</feature>
<feature type="compositionally biased region" description="Basic residues" evidence="1">
    <location>
        <begin position="424"/>
        <end position="439"/>
    </location>
</feature>
<evidence type="ECO:0000256" key="1">
    <source>
        <dbReference type="SAM" id="MobiDB-lite"/>
    </source>
</evidence>
<feature type="compositionally biased region" description="Basic residues" evidence="1">
    <location>
        <begin position="354"/>
        <end position="366"/>
    </location>
</feature>
<evidence type="ECO:0000313" key="3">
    <source>
        <dbReference type="Proteomes" id="UP001200034"/>
    </source>
</evidence>
<name>A0AAD4K069_9MUSC</name>
<keyword evidence="3" id="KW-1185">Reference proteome</keyword>
<feature type="compositionally biased region" description="Polar residues" evidence="1">
    <location>
        <begin position="253"/>
        <end position="264"/>
    </location>
</feature>
<feature type="non-terminal residue" evidence="2">
    <location>
        <position position="490"/>
    </location>
</feature>
<organism evidence="2 3">
    <name type="scientific">Drosophila rubida</name>
    <dbReference type="NCBI Taxonomy" id="30044"/>
    <lineage>
        <taxon>Eukaryota</taxon>
        <taxon>Metazoa</taxon>
        <taxon>Ecdysozoa</taxon>
        <taxon>Arthropoda</taxon>
        <taxon>Hexapoda</taxon>
        <taxon>Insecta</taxon>
        <taxon>Pterygota</taxon>
        <taxon>Neoptera</taxon>
        <taxon>Endopterygota</taxon>
        <taxon>Diptera</taxon>
        <taxon>Brachycera</taxon>
        <taxon>Muscomorpha</taxon>
        <taxon>Ephydroidea</taxon>
        <taxon>Drosophilidae</taxon>
        <taxon>Drosophila</taxon>
    </lineage>
</organism>
<feature type="region of interest" description="Disordered" evidence="1">
    <location>
        <begin position="304"/>
        <end position="384"/>
    </location>
</feature>
<sequence>KHWKRAPVHGVFNVDVYAYNKPLANLAGKQSTAEPGQALPMGELLEHLSRSSRRELTMAKTHYRNLDTNNYMARNQGDAAVATVVTAANATTDAEQIITQRKQSSEDLGEAATTATTTAIADAAATPINRQLAEQQMNASLKNSHAMRNLYSHEFHVQHMGKRKIVLLNTLSNNASQQSGQDRNPDSAEVMSEQTQPLNLKLAMPALEELQEESVERTTTPKMIENGSTLEMPPKPDSEHSLAISTLGQMAGIKQSSAEQSNVSYGLDDSQHGAKDANNMTTIEAPNTANANDKEQLMPRPEQLAENATDDDAKKSDSRHDNDGQANGINAVLRPESVARPVAAAANKPLTVPKSKRKQTKSKTKKRPTEIDTKPTTSSSSNRLSSAAMLMVGTANVKAPVKESPEISTTSSTHATPTSALPGNKKKGKGKGKRRKGSQRRPSGSQQEQEIETTTNWWQILPYAEIRKFLNTIYDSITEDDDDRRLGRHQ</sequence>
<dbReference type="AlphaFoldDB" id="A0AAD4K069"/>
<feature type="region of interest" description="Disordered" evidence="1">
    <location>
        <begin position="175"/>
        <end position="195"/>
    </location>
</feature>
<feature type="compositionally biased region" description="Low complexity" evidence="1">
    <location>
        <begin position="408"/>
        <end position="420"/>
    </location>
</feature>
<accession>A0AAD4K069</accession>
<feature type="region of interest" description="Disordered" evidence="1">
    <location>
        <begin position="401"/>
        <end position="456"/>
    </location>
</feature>
<protein>
    <submittedName>
        <fullName evidence="2">Uncharacterized protein</fullName>
    </submittedName>
</protein>
<evidence type="ECO:0000313" key="2">
    <source>
        <dbReference type="EMBL" id="KAH8371170.1"/>
    </source>
</evidence>
<feature type="compositionally biased region" description="Basic and acidic residues" evidence="1">
    <location>
        <begin position="311"/>
        <end position="323"/>
    </location>
</feature>